<sequence length="254" mass="30604">MMTVIYDGSFEGWLTSVFEIYEYKYNEVHIIKEQYYRTSLIDKLHNVYTCEEKAQRVWKGFKQKFSPRLLQHLYHAWLSEQKGIEDVMFYYIKSSFTKRKAVGLSVSDGHLTTIQQLVKQVHREVYRVKSHVRFQQTADNLPYTFIDPAFNVLPLIVGYLKEKYEAHNWLVYDTFRKYGMYYDLQTVEMVQLAFADNPEDPGIIIQQEQETAYQKLWQKYFQSANVKARENITLHIQPMQSKYWKYLLEKKNFM</sequence>
<accession>A0ABV3ZB72</accession>
<evidence type="ECO:0000259" key="1">
    <source>
        <dbReference type="Pfam" id="PF13566"/>
    </source>
</evidence>
<reference evidence="2 3" key="1">
    <citation type="submission" date="2023-07" db="EMBL/GenBank/DDBJ databases">
        <authorList>
            <person name="Lian W.-H."/>
        </authorList>
    </citation>
    <scope>NUCLEOTIDE SEQUENCE [LARGE SCALE GENOMIC DNA]</scope>
    <source>
        <strain evidence="2 3">SYSU DXS3180</strain>
    </source>
</reference>
<comment type="caution">
    <text evidence="2">The sequence shown here is derived from an EMBL/GenBank/DDBJ whole genome shotgun (WGS) entry which is preliminary data.</text>
</comment>
<name>A0ABV3ZB72_9BACT</name>
<evidence type="ECO:0000313" key="2">
    <source>
        <dbReference type="EMBL" id="MEX6687111.1"/>
    </source>
</evidence>
<organism evidence="2 3">
    <name type="scientific">Danxiaibacter flavus</name>
    <dbReference type="NCBI Taxonomy" id="3049108"/>
    <lineage>
        <taxon>Bacteria</taxon>
        <taxon>Pseudomonadati</taxon>
        <taxon>Bacteroidota</taxon>
        <taxon>Chitinophagia</taxon>
        <taxon>Chitinophagales</taxon>
        <taxon>Chitinophagaceae</taxon>
        <taxon>Danxiaibacter</taxon>
    </lineage>
</organism>
<protein>
    <submittedName>
        <fullName evidence="2">TIGR03915 family putative DNA repair protein</fullName>
    </submittedName>
</protein>
<proteinExistence type="predicted"/>
<dbReference type="Pfam" id="PF13566">
    <property type="entry name" value="DUF4130"/>
    <property type="match status" value="1"/>
</dbReference>
<dbReference type="RefSeq" id="WP_369328515.1">
    <property type="nucleotide sequence ID" value="NZ_JAULBC010000002.1"/>
</dbReference>
<keyword evidence="3" id="KW-1185">Reference proteome</keyword>
<dbReference type="EMBL" id="JAULBC010000002">
    <property type="protein sequence ID" value="MEX6687111.1"/>
    <property type="molecule type" value="Genomic_DNA"/>
</dbReference>
<dbReference type="InterPro" id="IPR025404">
    <property type="entry name" value="DUF4130"/>
</dbReference>
<evidence type="ECO:0000313" key="3">
    <source>
        <dbReference type="Proteomes" id="UP001560573"/>
    </source>
</evidence>
<dbReference type="InterPro" id="IPR023875">
    <property type="entry name" value="DNA_repair_put"/>
</dbReference>
<feature type="domain" description="DUF4130" evidence="1">
    <location>
        <begin position="84"/>
        <end position="249"/>
    </location>
</feature>
<dbReference type="NCBIfam" id="TIGR03915">
    <property type="entry name" value="SAM_7_link_chp"/>
    <property type="match status" value="1"/>
</dbReference>
<gene>
    <name evidence="2" type="ORF">QTN47_06375</name>
</gene>
<dbReference type="Proteomes" id="UP001560573">
    <property type="component" value="Unassembled WGS sequence"/>
</dbReference>